<dbReference type="InterPro" id="IPR050832">
    <property type="entry name" value="Bact_Acetyltransf"/>
</dbReference>
<feature type="compositionally biased region" description="Low complexity" evidence="3">
    <location>
        <begin position="1"/>
        <end position="15"/>
    </location>
</feature>
<dbReference type="GO" id="GO:0016747">
    <property type="term" value="F:acyltransferase activity, transferring groups other than amino-acyl groups"/>
    <property type="evidence" value="ECO:0007669"/>
    <property type="project" value="InterPro"/>
</dbReference>
<gene>
    <name evidence="5" type="ORF">EXE59_17340</name>
</gene>
<evidence type="ECO:0000259" key="4">
    <source>
        <dbReference type="PROSITE" id="PS51186"/>
    </source>
</evidence>
<name>A0A4Z1CKP3_9ACTN</name>
<dbReference type="Gene3D" id="3.40.630.30">
    <property type="match status" value="1"/>
</dbReference>
<feature type="region of interest" description="Disordered" evidence="3">
    <location>
        <begin position="1"/>
        <end position="34"/>
    </location>
</feature>
<evidence type="ECO:0000256" key="1">
    <source>
        <dbReference type="ARBA" id="ARBA00022679"/>
    </source>
</evidence>
<organism evidence="5 6">
    <name type="scientific">Nocardioides eburneiflavus</name>
    <dbReference type="NCBI Taxonomy" id="2518372"/>
    <lineage>
        <taxon>Bacteria</taxon>
        <taxon>Bacillati</taxon>
        <taxon>Actinomycetota</taxon>
        <taxon>Actinomycetes</taxon>
        <taxon>Propionibacteriales</taxon>
        <taxon>Nocardioidaceae</taxon>
        <taxon>Nocardioides</taxon>
    </lineage>
</organism>
<dbReference type="InterPro" id="IPR000182">
    <property type="entry name" value="GNAT_dom"/>
</dbReference>
<dbReference type="AlphaFoldDB" id="A0A4Z1CKP3"/>
<dbReference type="SUPFAM" id="SSF55729">
    <property type="entry name" value="Acyl-CoA N-acyltransferases (Nat)"/>
    <property type="match status" value="1"/>
</dbReference>
<dbReference type="EMBL" id="SRRO01000001">
    <property type="protein sequence ID" value="TGN65523.1"/>
    <property type="molecule type" value="Genomic_DNA"/>
</dbReference>
<comment type="caution">
    <text evidence="5">The sequence shown here is derived from an EMBL/GenBank/DDBJ whole genome shotgun (WGS) entry which is preliminary data.</text>
</comment>
<evidence type="ECO:0000313" key="6">
    <source>
        <dbReference type="Proteomes" id="UP000297496"/>
    </source>
</evidence>
<keyword evidence="2" id="KW-0012">Acyltransferase</keyword>
<evidence type="ECO:0000256" key="2">
    <source>
        <dbReference type="ARBA" id="ARBA00023315"/>
    </source>
</evidence>
<evidence type="ECO:0000313" key="5">
    <source>
        <dbReference type="EMBL" id="TGN65523.1"/>
    </source>
</evidence>
<dbReference type="PANTHER" id="PTHR43877:SF1">
    <property type="entry name" value="ACETYLTRANSFERASE"/>
    <property type="match status" value="1"/>
</dbReference>
<proteinExistence type="predicted"/>
<evidence type="ECO:0000256" key="3">
    <source>
        <dbReference type="SAM" id="MobiDB-lite"/>
    </source>
</evidence>
<accession>A0A4Z1CKP3</accession>
<reference evidence="5 6" key="1">
    <citation type="submission" date="2019-04" db="EMBL/GenBank/DDBJ databases">
        <title>Three New Species of Nocardioides, Nocardioides euryhalodurans sp. nov., Nocardioides seonyuensis sp. nov. and Nocardioides eburneoflavus sp. nov. Isolated from Soil.</title>
        <authorList>
            <person name="Roh S.G."/>
            <person name="Lee C."/>
            <person name="Kim M.-K."/>
            <person name="Kim S.B."/>
        </authorList>
    </citation>
    <scope>NUCLEOTIDE SEQUENCE [LARGE SCALE GENOMIC DNA]</scope>
    <source>
        <strain evidence="5 6">MMS17-SY213</strain>
    </source>
</reference>
<keyword evidence="6" id="KW-1185">Reference proteome</keyword>
<dbReference type="Proteomes" id="UP000297496">
    <property type="component" value="Unassembled WGS sequence"/>
</dbReference>
<sequence length="216" mass="22895">MGVPSPGCGAASGAAGDHGGSRARGGSMSRTPVTVRAAVPTDVASLRELWNDILRKGDLDEQLADVSRVVAEADTTETRLIAVAEVDGEVAGAVYLEATTFTPLNLEPAVLAVSPHVFAQFRRKGVGSALMEAACRFAEQHGITHVQTAAASEARDANRFMARLSFAPQATLRAATTTAVRARLPQSRQVTQAATSRQRIDRVLAARRIRRERVPG</sequence>
<dbReference type="Pfam" id="PF00583">
    <property type="entry name" value="Acetyltransf_1"/>
    <property type="match status" value="1"/>
</dbReference>
<protein>
    <submittedName>
        <fullName evidence="5">GNAT family N-acetyltransferase</fullName>
    </submittedName>
</protein>
<dbReference type="PANTHER" id="PTHR43877">
    <property type="entry name" value="AMINOALKYLPHOSPHONATE N-ACETYLTRANSFERASE-RELATED-RELATED"/>
    <property type="match status" value="1"/>
</dbReference>
<dbReference type="InterPro" id="IPR016181">
    <property type="entry name" value="Acyl_CoA_acyltransferase"/>
</dbReference>
<dbReference type="PROSITE" id="PS51186">
    <property type="entry name" value="GNAT"/>
    <property type="match status" value="1"/>
</dbReference>
<keyword evidence="1 5" id="KW-0808">Transferase</keyword>
<feature type="domain" description="N-acetyltransferase" evidence="4">
    <location>
        <begin position="33"/>
        <end position="187"/>
    </location>
</feature>
<dbReference type="OrthoDB" id="5192872at2"/>
<dbReference type="CDD" id="cd04301">
    <property type="entry name" value="NAT_SF"/>
    <property type="match status" value="1"/>
</dbReference>